<organism evidence="1">
    <name type="scientific">Caulobacter sp. 602-2</name>
    <dbReference type="NCBI Taxonomy" id="2710887"/>
    <lineage>
        <taxon>Bacteria</taxon>
        <taxon>Pseudomonadati</taxon>
        <taxon>Pseudomonadota</taxon>
        <taxon>Alphaproteobacteria</taxon>
        <taxon>Caulobacterales</taxon>
        <taxon>Caulobacteraceae</taxon>
        <taxon>Caulobacter</taxon>
    </lineage>
</organism>
<dbReference type="RefSeq" id="WP_165257008.1">
    <property type="nucleotide sequence ID" value="NZ_JAAKGT010000002.1"/>
</dbReference>
<dbReference type="AlphaFoldDB" id="A0A6G4QUK0"/>
<evidence type="ECO:0000313" key="1">
    <source>
        <dbReference type="EMBL" id="NGM49163.1"/>
    </source>
</evidence>
<sequence>MFGLWVGLHLVAGPVGLVLFPETPAPATELFAGLPEDYDAGQKLLTTRLDKRFPPGGPAHDLERYLLAQGLHPSPAAVAGEQNVTAIWGRSVCGQRLDISWKADEQARLVSHRVVYWNSGCL</sequence>
<comment type="caution">
    <text evidence="1">The sequence shown here is derived from an EMBL/GenBank/DDBJ whole genome shotgun (WGS) entry which is preliminary data.</text>
</comment>
<dbReference type="EMBL" id="JAAKGT010000002">
    <property type="protein sequence ID" value="NGM49163.1"/>
    <property type="molecule type" value="Genomic_DNA"/>
</dbReference>
<proteinExistence type="predicted"/>
<protein>
    <submittedName>
        <fullName evidence="1">Uncharacterized protein</fullName>
    </submittedName>
</protein>
<gene>
    <name evidence="1" type="ORF">G5B46_06050</name>
</gene>
<name>A0A6G4QUK0_9CAUL</name>
<accession>A0A6G4QUK0</accession>
<reference evidence="1" key="1">
    <citation type="submission" date="2020-02" db="EMBL/GenBank/DDBJ databases">
        <authorList>
            <person name="Gao J."/>
            <person name="Sun J."/>
        </authorList>
    </citation>
    <scope>NUCLEOTIDE SEQUENCE</scope>
    <source>
        <strain evidence="1">602-2</strain>
    </source>
</reference>